<accession>A0A6J4SHZ6</accession>
<proteinExistence type="predicted"/>
<evidence type="ECO:0000313" key="2">
    <source>
        <dbReference type="EMBL" id="CAA9499478.1"/>
    </source>
</evidence>
<feature type="transmembrane region" description="Helical" evidence="1">
    <location>
        <begin position="108"/>
        <end position="127"/>
    </location>
</feature>
<reference evidence="2" key="1">
    <citation type="submission" date="2020-02" db="EMBL/GenBank/DDBJ databases">
        <authorList>
            <person name="Meier V. D."/>
        </authorList>
    </citation>
    <scope>NUCLEOTIDE SEQUENCE</scope>
    <source>
        <strain evidence="2">AVDCRST_MAG39</strain>
    </source>
</reference>
<keyword evidence="1" id="KW-1133">Transmembrane helix</keyword>
<dbReference type="EMBL" id="CADCVW010000049">
    <property type="protein sequence ID" value="CAA9499478.1"/>
    <property type="molecule type" value="Genomic_DNA"/>
</dbReference>
<evidence type="ECO:0000256" key="1">
    <source>
        <dbReference type="SAM" id="Phobius"/>
    </source>
</evidence>
<name>A0A6J4SHZ6_9SPHN</name>
<keyword evidence="1" id="KW-0472">Membrane</keyword>
<sequence length="156" mass="16271">MLILLWTWAGSTFPEGDQSLPSGHRSALTQSLLPLLPLLARPALRPVGAGLGLHLAADCFPRAMTGYATVKLPLAGSIGGWSYLWLGANAVGCTALGALLLRTALPAWLPRATVLAGAFLLAAAYLLDRKRSLLAGLLYFAGAWTVLLPVAGERAG</sequence>
<feature type="transmembrane region" description="Helical" evidence="1">
    <location>
        <begin position="82"/>
        <end position="101"/>
    </location>
</feature>
<dbReference type="AlphaFoldDB" id="A0A6J4SHZ6"/>
<gene>
    <name evidence="2" type="ORF">AVDCRST_MAG39-1193</name>
</gene>
<feature type="transmembrane region" description="Helical" evidence="1">
    <location>
        <begin position="133"/>
        <end position="151"/>
    </location>
</feature>
<keyword evidence="1" id="KW-0812">Transmembrane</keyword>
<protein>
    <submittedName>
        <fullName evidence="2">Uncharacterized protein</fullName>
    </submittedName>
</protein>
<organism evidence="2">
    <name type="scientific">uncultured Sphingomonadaceae bacterium</name>
    <dbReference type="NCBI Taxonomy" id="169976"/>
    <lineage>
        <taxon>Bacteria</taxon>
        <taxon>Pseudomonadati</taxon>
        <taxon>Pseudomonadota</taxon>
        <taxon>Alphaproteobacteria</taxon>
        <taxon>Sphingomonadales</taxon>
        <taxon>Sphingomonadaceae</taxon>
        <taxon>environmental samples</taxon>
    </lineage>
</organism>